<dbReference type="SUPFAM" id="SSF102114">
    <property type="entry name" value="Radical SAM enzymes"/>
    <property type="match status" value="1"/>
</dbReference>
<dbReference type="GO" id="GO:0009102">
    <property type="term" value="P:biotin biosynthetic process"/>
    <property type="evidence" value="ECO:0007669"/>
    <property type="project" value="InterPro"/>
</dbReference>
<dbReference type="AlphaFoldDB" id="A0A5B8RKW4"/>
<accession>A0A5B8RKW4</accession>
<dbReference type="PANTHER" id="PTHR22976:SF2">
    <property type="entry name" value="BIOTIN SYNTHASE, MITOCHONDRIAL"/>
    <property type="match status" value="1"/>
</dbReference>
<organism evidence="4">
    <name type="scientific">uncultured organism</name>
    <dbReference type="NCBI Taxonomy" id="155900"/>
    <lineage>
        <taxon>unclassified sequences</taxon>
        <taxon>environmental samples</taxon>
    </lineage>
</organism>
<keyword evidence="2" id="KW-0479">Metal-binding</keyword>
<name>A0A5B8RKW4_9ZZZZ</name>
<dbReference type="EC" id="2.8.1.6" evidence="4"/>
<gene>
    <name evidence="4" type="primary">bioB</name>
    <name evidence="4" type="ORF">KBTEX_03996</name>
</gene>
<keyword evidence="4" id="KW-0808">Transferase</keyword>
<keyword evidence="2" id="KW-0411">Iron-sulfur</keyword>
<evidence type="ECO:0000256" key="2">
    <source>
        <dbReference type="ARBA" id="ARBA00022485"/>
    </source>
</evidence>
<keyword evidence="2" id="KW-0408">Iron</keyword>
<keyword evidence="2" id="KW-0004">4Fe-4S</keyword>
<dbReference type="SMART" id="SM00876">
    <property type="entry name" value="BATS"/>
    <property type="match status" value="1"/>
</dbReference>
<proteinExistence type="predicted"/>
<reference evidence="4" key="1">
    <citation type="submission" date="2019-06" db="EMBL/GenBank/DDBJ databases">
        <authorList>
            <person name="Murdoch R.W."/>
            <person name="Fathepure B."/>
        </authorList>
    </citation>
    <scope>NUCLEOTIDE SEQUENCE</scope>
</reference>
<feature type="domain" description="Biotin and thiamin synthesis-associated" evidence="3">
    <location>
        <begin position="2"/>
        <end position="94"/>
    </location>
</feature>
<comment type="cofactor">
    <cofactor evidence="1">
        <name>[4Fe-4S] cluster</name>
        <dbReference type="ChEBI" id="CHEBI:49883"/>
    </cofactor>
</comment>
<dbReference type="InterPro" id="IPR013785">
    <property type="entry name" value="Aldolase_TIM"/>
</dbReference>
<dbReference type="GO" id="GO:0051537">
    <property type="term" value="F:2 iron, 2 sulfur cluster binding"/>
    <property type="evidence" value="ECO:0007669"/>
    <property type="project" value="TreeGrafter"/>
</dbReference>
<dbReference type="Pfam" id="PF06968">
    <property type="entry name" value="BATS"/>
    <property type="match status" value="1"/>
</dbReference>
<dbReference type="EMBL" id="MN079304">
    <property type="protein sequence ID" value="QEA07637.1"/>
    <property type="molecule type" value="Genomic_DNA"/>
</dbReference>
<dbReference type="Gene3D" id="3.20.20.70">
    <property type="entry name" value="Aldolase class I"/>
    <property type="match status" value="1"/>
</dbReference>
<dbReference type="InterPro" id="IPR058240">
    <property type="entry name" value="rSAM_sf"/>
</dbReference>
<evidence type="ECO:0000256" key="1">
    <source>
        <dbReference type="ARBA" id="ARBA00001966"/>
    </source>
</evidence>
<dbReference type="InterPro" id="IPR002684">
    <property type="entry name" value="Biotin_synth/BioAB"/>
</dbReference>
<dbReference type="PANTHER" id="PTHR22976">
    <property type="entry name" value="BIOTIN SYNTHASE"/>
    <property type="match status" value="1"/>
</dbReference>
<evidence type="ECO:0000259" key="3">
    <source>
        <dbReference type="SMART" id="SM00876"/>
    </source>
</evidence>
<protein>
    <submittedName>
        <fullName evidence="4">Biotin synthase</fullName>
        <ecNumber evidence="4">2.8.1.6</ecNumber>
    </submittedName>
</protein>
<dbReference type="GO" id="GO:0004076">
    <property type="term" value="F:biotin synthase activity"/>
    <property type="evidence" value="ECO:0007669"/>
    <property type="project" value="UniProtKB-EC"/>
</dbReference>
<dbReference type="InterPro" id="IPR010722">
    <property type="entry name" value="BATS_dom"/>
</dbReference>
<dbReference type="GO" id="GO:0051539">
    <property type="term" value="F:4 iron, 4 sulfur cluster binding"/>
    <property type="evidence" value="ECO:0007669"/>
    <property type="project" value="UniProtKB-KW"/>
</dbReference>
<evidence type="ECO:0000313" key="4">
    <source>
        <dbReference type="EMBL" id="QEA07637.1"/>
    </source>
</evidence>
<sequence length="108" mass="11255">MPINQLIPVPGTPMAEAGPPDELAIVRTIAVARILMPRARVRLSAGRTQMSDAVQALCVLAGANSLFFGDVLLTAENPDETADRALLARLGLEAEAPQREPALAGGEG</sequence>